<evidence type="ECO:0000313" key="1">
    <source>
        <dbReference type="EMBL" id="MFD2551164.1"/>
    </source>
</evidence>
<dbReference type="Proteomes" id="UP001597472">
    <property type="component" value="Unassembled WGS sequence"/>
</dbReference>
<dbReference type="EMBL" id="JBHULS010000002">
    <property type="protein sequence ID" value="MFD2551164.1"/>
    <property type="molecule type" value="Genomic_DNA"/>
</dbReference>
<protein>
    <recommendedName>
        <fullName evidence="3">Helix-turn-helix domain-containing protein</fullName>
    </recommendedName>
</protein>
<sequence>MKRDVEMYKLKVYTIKKLKALQRLIEENQQKDWLTVNEVIEDFNISRKTFDRLREKGLKVSQPKRNGKILVERREIVNFLNR</sequence>
<accession>A0ABW5KRA7</accession>
<dbReference type="RefSeq" id="WP_376892281.1">
    <property type="nucleotide sequence ID" value="NZ_JBHULS010000002.1"/>
</dbReference>
<evidence type="ECO:0008006" key="3">
    <source>
        <dbReference type="Google" id="ProtNLM"/>
    </source>
</evidence>
<gene>
    <name evidence="1" type="ORF">ACFSQP_04985</name>
</gene>
<comment type="caution">
    <text evidence="1">The sequence shown here is derived from an EMBL/GenBank/DDBJ whole genome shotgun (WGS) entry which is preliminary data.</text>
</comment>
<organism evidence="1 2">
    <name type="scientific">Bizionia sediminis</name>
    <dbReference type="NCBI Taxonomy" id="1737064"/>
    <lineage>
        <taxon>Bacteria</taxon>
        <taxon>Pseudomonadati</taxon>
        <taxon>Bacteroidota</taxon>
        <taxon>Flavobacteriia</taxon>
        <taxon>Flavobacteriales</taxon>
        <taxon>Flavobacteriaceae</taxon>
        <taxon>Bizionia</taxon>
    </lineage>
</organism>
<reference evidence="2" key="1">
    <citation type="journal article" date="2019" name="Int. J. Syst. Evol. Microbiol.">
        <title>The Global Catalogue of Microorganisms (GCM) 10K type strain sequencing project: providing services to taxonomists for standard genome sequencing and annotation.</title>
        <authorList>
            <consortium name="The Broad Institute Genomics Platform"/>
            <consortium name="The Broad Institute Genome Sequencing Center for Infectious Disease"/>
            <person name="Wu L."/>
            <person name="Ma J."/>
        </authorList>
    </citation>
    <scope>NUCLEOTIDE SEQUENCE [LARGE SCALE GENOMIC DNA]</scope>
    <source>
        <strain evidence="2">KCTC 42587</strain>
    </source>
</reference>
<keyword evidence="2" id="KW-1185">Reference proteome</keyword>
<name>A0ABW5KRA7_9FLAO</name>
<evidence type="ECO:0000313" key="2">
    <source>
        <dbReference type="Proteomes" id="UP001597472"/>
    </source>
</evidence>
<proteinExistence type="predicted"/>